<keyword evidence="7 13" id="KW-1133">Transmembrane helix</keyword>
<keyword evidence="6 13" id="KW-0130">Cell adhesion</keyword>
<dbReference type="Gene3D" id="2.60.40.1530">
    <property type="entry name" value="ntegrin, alpha v. Chain A, domain 4"/>
    <property type="match status" value="1"/>
</dbReference>
<evidence type="ECO:0000256" key="2">
    <source>
        <dbReference type="ARBA" id="ARBA00008054"/>
    </source>
</evidence>
<name>A0A5E4MXZ5_9HEMI</name>
<dbReference type="Pfam" id="PF01839">
    <property type="entry name" value="FG-GAP"/>
    <property type="match status" value="2"/>
</dbReference>
<protein>
    <submittedName>
        <fullName evidence="17">Integrin alpha chain,Integrin domain,Integrin alpha-2,FG-GAP repeat,Integrin alpha beta-propellor</fullName>
    </submittedName>
</protein>
<dbReference type="InterPro" id="IPR013649">
    <property type="entry name" value="Integrin_alpha_Ig-like_1"/>
</dbReference>
<dbReference type="GO" id="GO:0048513">
    <property type="term" value="P:animal organ development"/>
    <property type="evidence" value="ECO:0007669"/>
    <property type="project" value="UniProtKB-ARBA"/>
</dbReference>
<dbReference type="SMART" id="SM00191">
    <property type="entry name" value="Int_alpha"/>
    <property type="match status" value="5"/>
</dbReference>
<dbReference type="Pfam" id="PF20806">
    <property type="entry name" value="Integrin_A_Ig_3"/>
    <property type="match status" value="1"/>
</dbReference>
<dbReference type="OrthoDB" id="5317514at2759"/>
<keyword evidence="3 13" id="KW-0812">Transmembrane</keyword>
<evidence type="ECO:0000256" key="5">
    <source>
        <dbReference type="ARBA" id="ARBA00022737"/>
    </source>
</evidence>
<evidence type="ECO:0000313" key="17">
    <source>
        <dbReference type="EMBL" id="VVC36333.1"/>
    </source>
</evidence>
<reference evidence="17 18" key="1">
    <citation type="submission" date="2019-08" db="EMBL/GenBank/DDBJ databases">
        <authorList>
            <person name="Alioto T."/>
            <person name="Alioto T."/>
            <person name="Gomez Garrido J."/>
        </authorList>
    </citation>
    <scope>NUCLEOTIDE SEQUENCE [LARGE SCALE GENOMIC DNA]</scope>
</reference>
<dbReference type="Gene3D" id="2.130.10.130">
    <property type="entry name" value="Integrin alpha, N-terminal"/>
    <property type="match status" value="1"/>
</dbReference>
<dbReference type="InterPro" id="IPR013519">
    <property type="entry name" value="Int_alpha_beta-p"/>
</dbReference>
<dbReference type="Pfam" id="PF08441">
    <property type="entry name" value="Integrin_A_Ig_1"/>
    <property type="match status" value="1"/>
</dbReference>
<feature type="domain" description="Integrin alpha third immunoglobulin-like" evidence="16">
    <location>
        <begin position="771"/>
        <end position="994"/>
    </location>
</feature>
<evidence type="ECO:0000256" key="3">
    <source>
        <dbReference type="ARBA" id="ARBA00022692"/>
    </source>
</evidence>
<evidence type="ECO:0000313" key="18">
    <source>
        <dbReference type="Proteomes" id="UP000325440"/>
    </source>
</evidence>
<dbReference type="InterPro" id="IPR028994">
    <property type="entry name" value="Integrin_alpha_N"/>
</dbReference>
<feature type="repeat" description="FG-GAP" evidence="12">
    <location>
        <begin position="351"/>
        <end position="409"/>
    </location>
</feature>
<dbReference type="EMBL" id="CABPRJ010001432">
    <property type="protein sequence ID" value="VVC36333.1"/>
    <property type="molecule type" value="Genomic_DNA"/>
</dbReference>
<keyword evidence="8 13" id="KW-0401">Integrin</keyword>
<evidence type="ECO:0000256" key="8">
    <source>
        <dbReference type="ARBA" id="ARBA00023037"/>
    </source>
</evidence>
<feature type="domain" description="Integrin alpha first immunoglubulin-like" evidence="14">
    <location>
        <begin position="463"/>
        <end position="613"/>
    </location>
</feature>
<evidence type="ECO:0000259" key="15">
    <source>
        <dbReference type="Pfam" id="PF20805"/>
    </source>
</evidence>
<dbReference type="InterPro" id="IPR048286">
    <property type="entry name" value="Integrin_alpha_Ig-like_3"/>
</dbReference>
<dbReference type="GO" id="GO:0005178">
    <property type="term" value="F:integrin binding"/>
    <property type="evidence" value="ECO:0007669"/>
    <property type="project" value="TreeGrafter"/>
</dbReference>
<sequence>MIPLQSPCYVFKVYYYYAILLTMLCGNEVLGYNVDVTHFVRHRGPIGSMFGFSVAQYKVPGESWLLIGAPKADNIQPGVNEGGSVYKCSTSTDNECEPIMFDTRGNNSSTESIQRDSKSYNWLGATVKSSADSRTVLACAPRYVYFNYKGFEVMRKDPIGMCYVTRDLHHFSEYSPCQIGDNMTERDQGTCQAGLGASISKDGNRIFIGAVGRRFWQGQFFSKNLNGQQEVFSTNEGPKSDDDSYLGYSVAVGTFGFGSESGAAVGMPRGSELSGKVVLYSANLKILYNILGDQIGSYFGYSICVSDIDGDGGDDIIVGAPMYHEYSKNNDSYETGKVYVYLKNEGYAFYERNTRLGFNSKSRFGLALSNLGDINRDGYGDFAVGAPYDGPNELGAVYIYHGAKMGFRKKYSQVIKSEDVSIGQPPVSTFGFSLAGGTDLDNNQYPDLIIGAYQSDTTYLMKSRPVAHITALLYYKSNNKQIQFEHRECTNKDGTRVSCLFLIACLQYTGIGIDDQLNIETHLVLDARLKSPRMFFLSEENQNIKNNSLILKKKNTHYCLTFQVYLKNNIRDKLTPLEAELRHRIIEDTQRSTTLTPVIDTENEQFAISRASINIYNYCGNDNICIPDLRLIAMPNSESYLLGSNEKLKVDVKVQNLGEDSFETTFDMILPTGVNYVKIERLDDNEKNIPVQCSAPSKMTNNTLHCDIGNPLPGNKYIQFMVVLEPYQTTETKVARYEFNMMVKSTNPENLNSVSDNAKSLTIPLWVDTELIIEGSSKPTDVYFNVSMMEENLNIIEEKQIGPQVVHVYVIRNKGPADILEAEAYIDWPLFVMAGNPLLYLLEMPETIGQVKCEPIEDINPFKLNIDHKRKSYFKSSGLKLLERLPINITNEDDLLGNSNVKLKLYRRSERDITVLKKRCGPVLCVTIKCKIGPFSKDQDVGILFRSRMWVETLKKVEINQHLNLSSMISAKITRLPYIGKPVSDSKLAQVRVHEVLTQIISRDFAVKPNIIPMWIVILAAIAGTYVLLVLIYLLYKCEFFIRNRPSSAPEEQPLTHIKDQTLSDDK</sequence>
<dbReference type="AlphaFoldDB" id="A0A5E4MXZ5"/>
<keyword evidence="10 13" id="KW-0675">Receptor</keyword>
<evidence type="ECO:0000256" key="11">
    <source>
        <dbReference type="ARBA" id="ARBA00023180"/>
    </source>
</evidence>
<dbReference type="Pfam" id="PF20805">
    <property type="entry name" value="Integrin_A_Ig_2"/>
    <property type="match status" value="1"/>
</dbReference>
<keyword evidence="5" id="KW-0677">Repeat</keyword>
<dbReference type="SUPFAM" id="SSF69318">
    <property type="entry name" value="Integrin alpha N-terminal domain"/>
    <property type="match status" value="1"/>
</dbReference>
<comment type="subcellular location">
    <subcellularLocation>
        <location evidence="1 13">Membrane</location>
        <topology evidence="1 13">Single-pass type I membrane protein</topology>
    </subcellularLocation>
</comment>
<dbReference type="InterPro" id="IPR000413">
    <property type="entry name" value="Integrin_alpha"/>
</dbReference>
<dbReference type="Gene3D" id="2.60.40.1460">
    <property type="entry name" value="Integrin domains. Chain A, domain 2"/>
    <property type="match status" value="1"/>
</dbReference>
<accession>A0A5E4MXZ5</accession>
<dbReference type="GO" id="GO:0007157">
    <property type="term" value="P:heterophilic cell-cell adhesion via plasma membrane cell adhesion molecules"/>
    <property type="evidence" value="ECO:0007669"/>
    <property type="project" value="UniProtKB-ARBA"/>
</dbReference>
<dbReference type="InterPro" id="IPR048285">
    <property type="entry name" value="Integrin_alpha_Ig-like_2"/>
</dbReference>
<dbReference type="PANTHER" id="PTHR23220">
    <property type="entry name" value="INTEGRIN ALPHA"/>
    <property type="match status" value="1"/>
</dbReference>
<comment type="similarity">
    <text evidence="2 13">Belongs to the integrin alpha chain family.</text>
</comment>
<evidence type="ECO:0000256" key="6">
    <source>
        <dbReference type="ARBA" id="ARBA00022889"/>
    </source>
</evidence>
<gene>
    <name evidence="17" type="ORF">CINCED_3A025106</name>
</gene>
<feature type="repeat" description="FG-GAP" evidence="12">
    <location>
        <begin position="36"/>
        <end position="97"/>
    </location>
</feature>
<dbReference type="GO" id="GO:0007229">
    <property type="term" value="P:integrin-mediated signaling pathway"/>
    <property type="evidence" value="ECO:0007669"/>
    <property type="project" value="UniProtKB-KW"/>
</dbReference>
<keyword evidence="18" id="KW-1185">Reference proteome</keyword>
<evidence type="ECO:0000259" key="16">
    <source>
        <dbReference type="Pfam" id="PF20806"/>
    </source>
</evidence>
<evidence type="ECO:0000256" key="1">
    <source>
        <dbReference type="ARBA" id="ARBA00004479"/>
    </source>
</evidence>
<keyword evidence="9 13" id="KW-0472">Membrane</keyword>
<dbReference type="SUPFAM" id="SSF69179">
    <property type="entry name" value="Integrin domains"/>
    <property type="match status" value="3"/>
</dbReference>
<evidence type="ECO:0000256" key="4">
    <source>
        <dbReference type="ARBA" id="ARBA00022729"/>
    </source>
</evidence>
<dbReference type="Proteomes" id="UP000325440">
    <property type="component" value="Unassembled WGS sequence"/>
</dbReference>
<evidence type="ECO:0000256" key="9">
    <source>
        <dbReference type="ARBA" id="ARBA00023136"/>
    </source>
</evidence>
<dbReference type="Gene3D" id="2.60.40.1510">
    <property type="entry name" value="ntegrin, alpha v. Chain A, domain 3"/>
    <property type="match status" value="1"/>
</dbReference>
<dbReference type="GO" id="GO:0007160">
    <property type="term" value="P:cell-matrix adhesion"/>
    <property type="evidence" value="ECO:0007669"/>
    <property type="project" value="TreeGrafter"/>
</dbReference>
<keyword evidence="11" id="KW-0325">Glycoprotein</keyword>
<keyword evidence="4" id="KW-0732">Signal</keyword>
<feature type="repeat" description="FG-GAP" evidence="12">
    <location>
        <begin position="416"/>
        <end position="478"/>
    </location>
</feature>
<feature type="transmembrane region" description="Helical" evidence="13">
    <location>
        <begin position="1012"/>
        <end position="1036"/>
    </location>
</feature>
<dbReference type="InterPro" id="IPR013517">
    <property type="entry name" value="FG-GAP"/>
</dbReference>
<organism evidence="17 18">
    <name type="scientific">Cinara cedri</name>
    <dbReference type="NCBI Taxonomy" id="506608"/>
    <lineage>
        <taxon>Eukaryota</taxon>
        <taxon>Metazoa</taxon>
        <taxon>Ecdysozoa</taxon>
        <taxon>Arthropoda</taxon>
        <taxon>Hexapoda</taxon>
        <taxon>Insecta</taxon>
        <taxon>Pterygota</taxon>
        <taxon>Neoptera</taxon>
        <taxon>Paraneoptera</taxon>
        <taxon>Hemiptera</taxon>
        <taxon>Sternorrhyncha</taxon>
        <taxon>Aphidomorpha</taxon>
        <taxon>Aphidoidea</taxon>
        <taxon>Aphididae</taxon>
        <taxon>Lachninae</taxon>
        <taxon>Cinara</taxon>
    </lineage>
</organism>
<dbReference type="PROSITE" id="PS51470">
    <property type="entry name" value="FG_GAP"/>
    <property type="match status" value="4"/>
</dbReference>
<dbReference type="GO" id="GO:0008305">
    <property type="term" value="C:integrin complex"/>
    <property type="evidence" value="ECO:0007669"/>
    <property type="project" value="InterPro"/>
</dbReference>
<dbReference type="PANTHER" id="PTHR23220:SF133">
    <property type="entry name" value="INTEGRIN ALPHA-PS2"/>
    <property type="match status" value="1"/>
</dbReference>
<feature type="domain" description="Integrin alpha second immunoglobulin-like" evidence="15">
    <location>
        <begin position="619"/>
        <end position="755"/>
    </location>
</feature>
<dbReference type="GO" id="GO:0009897">
    <property type="term" value="C:external side of plasma membrane"/>
    <property type="evidence" value="ECO:0007669"/>
    <property type="project" value="TreeGrafter"/>
</dbReference>
<feature type="repeat" description="FG-GAP" evidence="12">
    <location>
        <begin position="285"/>
        <end position="350"/>
    </location>
</feature>
<proteinExistence type="inferred from homology"/>
<evidence type="ECO:0000256" key="10">
    <source>
        <dbReference type="ARBA" id="ARBA00023170"/>
    </source>
</evidence>
<dbReference type="PRINTS" id="PR01185">
    <property type="entry name" value="INTEGRINA"/>
</dbReference>
<dbReference type="GO" id="GO:0033627">
    <property type="term" value="P:cell adhesion mediated by integrin"/>
    <property type="evidence" value="ECO:0007669"/>
    <property type="project" value="TreeGrafter"/>
</dbReference>
<evidence type="ECO:0000256" key="12">
    <source>
        <dbReference type="PROSITE-ProRule" id="PRU00803"/>
    </source>
</evidence>
<evidence type="ECO:0000256" key="13">
    <source>
        <dbReference type="RuleBase" id="RU003762"/>
    </source>
</evidence>
<dbReference type="Gene3D" id="1.20.5.930">
    <property type="entry name" value="Bicelle-embedded integrin alpha(iib) transmembrane segment"/>
    <property type="match status" value="1"/>
</dbReference>
<evidence type="ECO:0000259" key="14">
    <source>
        <dbReference type="Pfam" id="PF08441"/>
    </source>
</evidence>
<dbReference type="InterPro" id="IPR032695">
    <property type="entry name" value="Integrin_dom_sf"/>
</dbReference>
<evidence type="ECO:0000256" key="7">
    <source>
        <dbReference type="ARBA" id="ARBA00022989"/>
    </source>
</evidence>